<protein>
    <submittedName>
        <fullName evidence="1">Uncharacterized protein</fullName>
    </submittedName>
</protein>
<reference evidence="2" key="1">
    <citation type="submission" date="2015-10" db="EMBL/GenBank/DDBJ databases">
        <authorList>
            <person name="Luecker S."/>
            <person name="Luecker S."/>
        </authorList>
    </citation>
    <scope>NUCLEOTIDE SEQUENCE [LARGE SCALE GENOMIC DNA]</scope>
</reference>
<organism evidence="1 2">
    <name type="scientific">Candidatus Nitrospira nitrificans</name>
    <dbReference type="NCBI Taxonomy" id="1742973"/>
    <lineage>
        <taxon>Bacteria</taxon>
        <taxon>Pseudomonadati</taxon>
        <taxon>Nitrospirota</taxon>
        <taxon>Nitrospiria</taxon>
        <taxon>Nitrospirales</taxon>
        <taxon>Nitrospiraceae</taxon>
        <taxon>Nitrospira</taxon>
    </lineage>
</organism>
<gene>
    <name evidence="1" type="ORF">COMA2_20210</name>
</gene>
<name>A0A0S4LFA1_9BACT</name>
<dbReference type="AlphaFoldDB" id="A0A0S4LFA1"/>
<keyword evidence="2" id="KW-1185">Reference proteome</keyword>
<dbReference type="Proteomes" id="UP000198736">
    <property type="component" value="Unassembled WGS sequence"/>
</dbReference>
<evidence type="ECO:0000313" key="2">
    <source>
        <dbReference type="Proteomes" id="UP000198736"/>
    </source>
</evidence>
<sequence length="61" mass="6830">MARLPQWAFLHGANNLRTSECFLSHPRTLNSPSRNLTVRIPIFVMSGRKTPGGCGGQEEKY</sequence>
<accession>A0A0S4LFA1</accession>
<evidence type="ECO:0000313" key="1">
    <source>
        <dbReference type="EMBL" id="CUS35325.1"/>
    </source>
</evidence>
<dbReference type="EMBL" id="CZPZ01000012">
    <property type="protein sequence ID" value="CUS35325.1"/>
    <property type="molecule type" value="Genomic_DNA"/>
</dbReference>
<proteinExistence type="predicted"/>